<dbReference type="SUPFAM" id="SSF52833">
    <property type="entry name" value="Thioredoxin-like"/>
    <property type="match status" value="1"/>
</dbReference>
<comment type="caution">
    <text evidence="1">The sequence shown here is derived from an EMBL/GenBank/DDBJ whole genome shotgun (WGS) entry which is preliminary data.</text>
</comment>
<dbReference type="OrthoDB" id="8779161at2"/>
<gene>
    <name evidence="1" type="ORF">FB471_3106</name>
</gene>
<organism evidence="1 2">
    <name type="scientific">Amycolatopsis cihanbeyliensis</name>
    <dbReference type="NCBI Taxonomy" id="1128664"/>
    <lineage>
        <taxon>Bacteria</taxon>
        <taxon>Bacillati</taxon>
        <taxon>Actinomycetota</taxon>
        <taxon>Actinomycetes</taxon>
        <taxon>Pseudonocardiales</taxon>
        <taxon>Pseudonocardiaceae</taxon>
        <taxon>Amycolatopsis</taxon>
    </lineage>
</organism>
<evidence type="ECO:0000313" key="2">
    <source>
        <dbReference type="Proteomes" id="UP000320876"/>
    </source>
</evidence>
<dbReference type="EMBL" id="VFML01000001">
    <property type="protein sequence ID" value="TQJ03350.1"/>
    <property type="molecule type" value="Genomic_DNA"/>
</dbReference>
<dbReference type="AlphaFoldDB" id="A0A542DJU6"/>
<dbReference type="Proteomes" id="UP000320876">
    <property type="component" value="Unassembled WGS sequence"/>
</dbReference>
<dbReference type="Pfam" id="PF05768">
    <property type="entry name" value="Glrx-like"/>
    <property type="match status" value="1"/>
</dbReference>
<sequence>MHRVTVMTRRGCSACERAERDVERICAELGVPWSAVDVDADQEHRAEYGDRVPVILVDDAEHGYWAVEEDRLRGALA</sequence>
<evidence type="ECO:0000313" key="1">
    <source>
        <dbReference type="EMBL" id="TQJ03350.1"/>
    </source>
</evidence>
<dbReference type="InterPro" id="IPR008554">
    <property type="entry name" value="Glutaredoxin-like"/>
</dbReference>
<dbReference type="Gene3D" id="3.40.30.10">
    <property type="entry name" value="Glutaredoxin"/>
    <property type="match status" value="1"/>
</dbReference>
<keyword evidence="2" id="KW-1185">Reference proteome</keyword>
<name>A0A542DJU6_AMYCI</name>
<protein>
    <submittedName>
        <fullName evidence="1">Glutaredoxin</fullName>
    </submittedName>
</protein>
<proteinExistence type="predicted"/>
<dbReference type="InterPro" id="IPR036249">
    <property type="entry name" value="Thioredoxin-like_sf"/>
</dbReference>
<accession>A0A542DJU6</accession>
<dbReference type="RefSeq" id="WP_141999021.1">
    <property type="nucleotide sequence ID" value="NZ_VFML01000001.1"/>
</dbReference>
<reference evidence="1 2" key="1">
    <citation type="submission" date="2019-06" db="EMBL/GenBank/DDBJ databases">
        <title>Sequencing the genomes of 1000 actinobacteria strains.</title>
        <authorList>
            <person name="Klenk H.-P."/>
        </authorList>
    </citation>
    <scope>NUCLEOTIDE SEQUENCE [LARGE SCALE GENOMIC DNA]</scope>
    <source>
        <strain evidence="1 2">DSM 45679</strain>
    </source>
</reference>